<evidence type="ECO:0000313" key="2">
    <source>
        <dbReference type="Proteomes" id="UP001597213"/>
    </source>
</evidence>
<gene>
    <name evidence="1" type="ORF">ACFSCT_09250</name>
</gene>
<dbReference type="Proteomes" id="UP001597213">
    <property type="component" value="Unassembled WGS sequence"/>
</dbReference>
<name>A0ABW4R6K1_9RHOB</name>
<proteinExistence type="predicted"/>
<dbReference type="InterPro" id="IPR027417">
    <property type="entry name" value="P-loop_NTPase"/>
</dbReference>
<dbReference type="RefSeq" id="WP_379142138.1">
    <property type="nucleotide sequence ID" value="NZ_JBHUEN010000021.1"/>
</dbReference>
<dbReference type="EMBL" id="JBHUEN010000021">
    <property type="protein sequence ID" value="MFD1881901.1"/>
    <property type="molecule type" value="Genomic_DNA"/>
</dbReference>
<reference evidence="2" key="1">
    <citation type="journal article" date="2019" name="Int. J. Syst. Evol. Microbiol.">
        <title>The Global Catalogue of Microorganisms (GCM) 10K type strain sequencing project: providing services to taxonomists for standard genome sequencing and annotation.</title>
        <authorList>
            <consortium name="The Broad Institute Genomics Platform"/>
            <consortium name="The Broad Institute Genome Sequencing Center for Infectious Disease"/>
            <person name="Wu L."/>
            <person name="Ma J."/>
        </authorList>
    </citation>
    <scope>NUCLEOTIDE SEQUENCE [LARGE SCALE GENOMIC DNA]</scope>
    <source>
        <strain evidence="2">CCUG 56029</strain>
    </source>
</reference>
<dbReference type="Gene3D" id="3.40.50.300">
    <property type="entry name" value="P-loop containing nucleotide triphosphate hydrolases"/>
    <property type="match status" value="1"/>
</dbReference>
<accession>A0ABW4R6K1</accession>
<protein>
    <recommendedName>
        <fullName evidence="3">Sulfotransferase family protein</fullName>
    </recommendedName>
</protein>
<evidence type="ECO:0008006" key="3">
    <source>
        <dbReference type="Google" id="ProtNLM"/>
    </source>
</evidence>
<comment type="caution">
    <text evidence="1">The sequence shown here is derived from an EMBL/GenBank/DDBJ whole genome shotgun (WGS) entry which is preliminary data.</text>
</comment>
<organism evidence="1 2">
    <name type="scientific">Paracoccus pacificus</name>
    <dbReference type="NCBI Taxonomy" id="1463598"/>
    <lineage>
        <taxon>Bacteria</taxon>
        <taxon>Pseudomonadati</taxon>
        <taxon>Pseudomonadota</taxon>
        <taxon>Alphaproteobacteria</taxon>
        <taxon>Rhodobacterales</taxon>
        <taxon>Paracoccaceae</taxon>
        <taxon>Paracoccus</taxon>
    </lineage>
</organism>
<sequence length="319" mass="35954">MSDAYPHIARARFLLHIGPPKTGTTSLQELVLPRIDGLVYLGKPWFNPDVPYDKCVNLHRAVDSVTKAPLGHFDADMARRAVEDWLTHSPAFAAASGRPLCLLSEERLTLSDVVSQVEIAARLSQVFPGAHAVYVRREPVAALLSLYKWLYARAWIHDSFSRWIDKALRPGSTSTGAVGLRYYDWAALKRGYGAHFPMHHAEMGDMHRDVHRFMADYLGEAGPLAEAGAALLAETRHTVLNVSRNRAVSELHRGVKLAIRGWNKLPFSKLDEKPEYLGEGPMWDRLEAPLRRLPLGQGKFRVTDQDRERIARYYAERGN</sequence>
<evidence type="ECO:0000313" key="1">
    <source>
        <dbReference type="EMBL" id="MFD1881901.1"/>
    </source>
</evidence>
<keyword evidence="2" id="KW-1185">Reference proteome</keyword>
<dbReference type="SUPFAM" id="SSF52540">
    <property type="entry name" value="P-loop containing nucleoside triphosphate hydrolases"/>
    <property type="match status" value="1"/>
</dbReference>